<proteinExistence type="inferred from homology"/>
<reference evidence="9 10" key="1">
    <citation type="submission" date="2018-11" db="EMBL/GenBank/DDBJ databases">
        <title>Proposal to divide the Flavobacteriaceae and reorganize its genera based on Amino Acid Identity values calculated from whole genome sequences.</title>
        <authorList>
            <person name="Nicholson A.C."/>
            <person name="Gulvik C.A."/>
            <person name="Whitney A.M."/>
            <person name="Humrighouse B.W."/>
            <person name="Bell M."/>
            <person name="Holmes B."/>
            <person name="Steigerwalt A.G."/>
            <person name="Villarma A."/>
            <person name="Sheth M."/>
            <person name="Batra D."/>
            <person name="Pryor J."/>
            <person name="Bernardet J.-F."/>
            <person name="Hugo C."/>
            <person name="Kampfer P."/>
            <person name="Newman J."/>
            <person name="McQuiston J.R."/>
        </authorList>
    </citation>
    <scope>NUCLEOTIDE SEQUENCE [LARGE SCALE GENOMIC DNA]</scope>
    <source>
        <strain evidence="9 10">H5559</strain>
    </source>
</reference>
<evidence type="ECO:0000256" key="3">
    <source>
        <dbReference type="ARBA" id="ARBA00004961"/>
    </source>
</evidence>
<dbReference type="Proteomes" id="UP000269015">
    <property type="component" value="Chromosome"/>
</dbReference>
<dbReference type="GO" id="GO:0017057">
    <property type="term" value="F:6-phosphogluconolactonase activity"/>
    <property type="evidence" value="ECO:0007669"/>
    <property type="project" value="UniProtKB-UniRule"/>
</dbReference>
<evidence type="ECO:0000256" key="2">
    <source>
        <dbReference type="ARBA" id="ARBA00002681"/>
    </source>
</evidence>
<dbReference type="PANTHER" id="PTHR11054">
    <property type="entry name" value="6-PHOSPHOGLUCONOLACTONASE"/>
    <property type="match status" value="1"/>
</dbReference>
<keyword evidence="7 9" id="KW-0378">Hydrolase</keyword>
<dbReference type="InterPro" id="IPR037171">
    <property type="entry name" value="NagB/RpiA_transferase-like"/>
</dbReference>
<dbReference type="Pfam" id="PF01182">
    <property type="entry name" value="Glucosamine_iso"/>
    <property type="match status" value="1"/>
</dbReference>
<dbReference type="GO" id="GO:0006098">
    <property type="term" value="P:pentose-phosphate shunt"/>
    <property type="evidence" value="ECO:0007669"/>
    <property type="project" value="InterPro"/>
</dbReference>
<dbReference type="InterPro" id="IPR039104">
    <property type="entry name" value="6PGL"/>
</dbReference>
<evidence type="ECO:0000259" key="8">
    <source>
        <dbReference type="Pfam" id="PF01182"/>
    </source>
</evidence>
<dbReference type="SUPFAM" id="SSF100950">
    <property type="entry name" value="NagB/RpiA/CoA transferase-like"/>
    <property type="match status" value="1"/>
</dbReference>
<comment type="function">
    <text evidence="2 7">Hydrolysis of 6-phosphogluconolactone to 6-phosphogluconate.</text>
</comment>
<gene>
    <name evidence="7 9" type="primary">pgl</name>
    <name evidence="9" type="ORF">EG352_05160</name>
</gene>
<evidence type="ECO:0000256" key="7">
    <source>
        <dbReference type="RuleBase" id="RU365095"/>
    </source>
</evidence>
<dbReference type="InterPro" id="IPR006148">
    <property type="entry name" value="Glc/Gal-6P_isomerase"/>
</dbReference>
<dbReference type="EC" id="3.1.1.31" evidence="5 7"/>
<dbReference type="RefSeq" id="WP_027373317.1">
    <property type="nucleotide sequence ID" value="NZ_CP023968.1"/>
</dbReference>
<dbReference type="AlphaFoldDB" id="A0AAD1DTX2"/>
<evidence type="ECO:0000313" key="9">
    <source>
        <dbReference type="EMBL" id="AZB17200.1"/>
    </source>
</evidence>
<dbReference type="GO" id="GO:0005975">
    <property type="term" value="P:carbohydrate metabolic process"/>
    <property type="evidence" value="ECO:0007669"/>
    <property type="project" value="UniProtKB-UniRule"/>
</dbReference>
<dbReference type="NCBIfam" id="TIGR01198">
    <property type="entry name" value="pgl"/>
    <property type="match status" value="1"/>
</dbReference>
<dbReference type="CDD" id="cd01400">
    <property type="entry name" value="6PGL"/>
    <property type="match status" value="1"/>
</dbReference>
<evidence type="ECO:0000256" key="6">
    <source>
        <dbReference type="ARBA" id="ARBA00020337"/>
    </source>
</evidence>
<comment type="pathway">
    <text evidence="3 7">Carbohydrate degradation; pentose phosphate pathway; D-ribulose 5-phosphate from D-glucose 6-phosphate (oxidative stage): step 2/3.</text>
</comment>
<sequence>MNITVFDDLDTLYKKAADTFVNLSKQSIQKHNRFAVALSGGSSPKAIFKLLATEEYAKQIEWNKVYFFWVDERWVPLHDDKSNFRMTDEALLKHVPADKDHIFPMYQDGILPEDYAKVYEKQIRKVLGEEGIFDFILLGMGDDGHTASLFPGEEVLQEKEKWVAAYYLKPQEMFRITLTAPLINKAENILAVAFGESKKHALNEILNGEYNPAVYPMQLIEKKDTFQFFTDEKARGESK</sequence>
<dbReference type="PANTHER" id="PTHR11054:SF0">
    <property type="entry name" value="6-PHOSPHOGLUCONOLACTONASE"/>
    <property type="match status" value="1"/>
</dbReference>
<organism evidence="9 10">
    <name type="scientific">Chryseobacterium indologenes</name>
    <name type="common">Flavobacterium indologenes</name>
    <dbReference type="NCBI Taxonomy" id="253"/>
    <lineage>
        <taxon>Bacteria</taxon>
        <taxon>Pseudomonadati</taxon>
        <taxon>Bacteroidota</taxon>
        <taxon>Flavobacteriia</taxon>
        <taxon>Flavobacteriales</taxon>
        <taxon>Weeksellaceae</taxon>
        <taxon>Chryseobacterium group</taxon>
        <taxon>Chryseobacterium</taxon>
    </lineage>
</organism>
<evidence type="ECO:0000256" key="5">
    <source>
        <dbReference type="ARBA" id="ARBA00013198"/>
    </source>
</evidence>
<comment type="similarity">
    <text evidence="4 7">Belongs to the glucosamine/galactosamine-6-phosphate isomerase family. 6-phosphogluconolactonase subfamily.</text>
</comment>
<name>A0AAD1DTX2_CHRID</name>
<accession>A0AAD1DTX2</accession>
<evidence type="ECO:0000313" key="10">
    <source>
        <dbReference type="Proteomes" id="UP000269015"/>
    </source>
</evidence>
<feature type="domain" description="Glucosamine/galactosamine-6-phosphate isomerase" evidence="8">
    <location>
        <begin position="8"/>
        <end position="223"/>
    </location>
</feature>
<comment type="catalytic activity">
    <reaction evidence="1 7">
        <text>6-phospho-D-glucono-1,5-lactone + H2O = 6-phospho-D-gluconate + H(+)</text>
        <dbReference type="Rhea" id="RHEA:12556"/>
        <dbReference type="ChEBI" id="CHEBI:15377"/>
        <dbReference type="ChEBI" id="CHEBI:15378"/>
        <dbReference type="ChEBI" id="CHEBI:57955"/>
        <dbReference type="ChEBI" id="CHEBI:58759"/>
        <dbReference type="EC" id="3.1.1.31"/>
    </reaction>
</comment>
<dbReference type="EMBL" id="CP033930">
    <property type="protein sequence ID" value="AZB17200.1"/>
    <property type="molecule type" value="Genomic_DNA"/>
</dbReference>
<dbReference type="Gene3D" id="3.40.50.1360">
    <property type="match status" value="1"/>
</dbReference>
<evidence type="ECO:0000256" key="1">
    <source>
        <dbReference type="ARBA" id="ARBA00000832"/>
    </source>
</evidence>
<protein>
    <recommendedName>
        <fullName evidence="6 7">6-phosphogluconolactonase</fullName>
        <shortName evidence="7">6PGL</shortName>
        <ecNumber evidence="5 7">3.1.1.31</ecNumber>
    </recommendedName>
</protein>
<dbReference type="InterPro" id="IPR005900">
    <property type="entry name" value="6-phosphogluconolactonase_DevB"/>
</dbReference>
<evidence type="ECO:0000256" key="4">
    <source>
        <dbReference type="ARBA" id="ARBA00010662"/>
    </source>
</evidence>